<dbReference type="AlphaFoldDB" id="A0A6L7G2X8"/>
<protein>
    <recommendedName>
        <fullName evidence="3">Muramidase</fullName>
    </recommendedName>
</protein>
<evidence type="ECO:0000313" key="2">
    <source>
        <dbReference type="Proteomes" id="UP000477911"/>
    </source>
</evidence>
<dbReference type="EMBL" id="WUMU01000010">
    <property type="protein sequence ID" value="MXN18259.1"/>
    <property type="molecule type" value="Genomic_DNA"/>
</dbReference>
<dbReference type="SUPFAM" id="SSF53955">
    <property type="entry name" value="Lysozyme-like"/>
    <property type="match status" value="1"/>
</dbReference>
<gene>
    <name evidence="1" type="ORF">GR170_10460</name>
</gene>
<evidence type="ECO:0000313" key="1">
    <source>
        <dbReference type="EMBL" id="MXN18259.1"/>
    </source>
</evidence>
<dbReference type="InterPro" id="IPR023346">
    <property type="entry name" value="Lysozyme-like_dom_sf"/>
</dbReference>
<dbReference type="Proteomes" id="UP000477911">
    <property type="component" value="Unassembled WGS sequence"/>
</dbReference>
<keyword evidence="2" id="KW-1185">Reference proteome</keyword>
<sequence length="272" mass="28888">MTRRQMPAWLCGLLLWAALAGLSRASSVLPLAAGEGALLPAARPLETVAAPLIGGASRMLEDRGGARAEAGEAGSLFAGRLAGGLFAPVAPRPAPMAPGAGKDRRKGFAPLPPGSPAERLRHLIARVEAGAEGYDAVVYSATRPPPKPPSRMTIAEIRHWIAATPGQDHAIGRYQFIPSTLEELLSLLGVPPRAVFDPALQDRLADLLLMQAGYADFLEGRLPRAQFMENLAGIWAGLPTRSGRSRYHGVGQNRAGITWARFEAEMARIFPA</sequence>
<dbReference type="Gene3D" id="1.10.530.10">
    <property type="match status" value="1"/>
</dbReference>
<dbReference type="RefSeq" id="WP_160894389.1">
    <property type="nucleotide sequence ID" value="NZ_WUMU01000010.1"/>
</dbReference>
<accession>A0A6L7G2X8</accession>
<comment type="caution">
    <text evidence="1">The sequence shown here is derived from an EMBL/GenBank/DDBJ whole genome shotgun (WGS) entry which is preliminary data.</text>
</comment>
<organism evidence="1 2">
    <name type="scientific">Pseudooceanicola albus</name>
    <dbReference type="NCBI Taxonomy" id="2692189"/>
    <lineage>
        <taxon>Bacteria</taxon>
        <taxon>Pseudomonadati</taxon>
        <taxon>Pseudomonadota</taxon>
        <taxon>Alphaproteobacteria</taxon>
        <taxon>Rhodobacterales</taxon>
        <taxon>Paracoccaceae</taxon>
        <taxon>Pseudooceanicola</taxon>
    </lineage>
</organism>
<evidence type="ECO:0008006" key="3">
    <source>
        <dbReference type="Google" id="ProtNLM"/>
    </source>
</evidence>
<name>A0A6L7G2X8_9RHOB</name>
<proteinExistence type="predicted"/>
<reference evidence="1 2" key="1">
    <citation type="submission" date="2019-12" db="EMBL/GenBank/DDBJ databases">
        <authorList>
            <person name="Li M."/>
        </authorList>
    </citation>
    <scope>NUCLEOTIDE SEQUENCE [LARGE SCALE GENOMIC DNA]</scope>
    <source>
        <strain evidence="1 2">GBMRC 2024</strain>
    </source>
</reference>